<dbReference type="GO" id="GO:0080036">
    <property type="term" value="P:regulation of cytokinin-activated signaling pathway"/>
    <property type="evidence" value="ECO:0007669"/>
    <property type="project" value="UniProtKB-ARBA"/>
</dbReference>
<dbReference type="GO" id="GO:0010492">
    <property type="term" value="P:maintenance of shoot apical meristem identity"/>
    <property type="evidence" value="ECO:0007669"/>
    <property type="project" value="UniProtKB-ARBA"/>
</dbReference>
<evidence type="ECO:0000256" key="9">
    <source>
        <dbReference type="ARBA" id="ARBA00023163"/>
    </source>
</evidence>
<comment type="function">
    <text evidence="12">Transcriptional activator that binds specific DNA sequence.</text>
</comment>
<dbReference type="PANTHER" id="PTHR43874">
    <property type="entry name" value="TWO-COMPONENT RESPONSE REGULATOR"/>
    <property type="match status" value="1"/>
</dbReference>
<dbReference type="Pfam" id="PF00249">
    <property type="entry name" value="Myb_DNA-binding"/>
    <property type="match status" value="1"/>
</dbReference>
<dbReference type="Gene3D" id="3.40.50.2300">
    <property type="match status" value="1"/>
</dbReference>
<comment type="caution">
    <text evidence="15">The sequence shown here is derived from an EMBL/GenBank/DDBJ whole genome shotgun (WGS) entry which is preliminary data.</text>
</comment>
<dbReference type="Gene3D" id="1.10.10.60">
    <property type="entry name" value="Homeodomain-like"/>
    <property type="match status" value="1"/>
</dbReference>
<dbReference type="GO" id="GO:0003700">
    <property type="term" value="F:DNA-binding transcription factor activity"/>
    <property type="evidence" value="ECO:0007669"/>
    <property type="project" value="UniProtKB-UniRule"/>
</dbReference>
<dbReference type="PANTHER" id="PTHR43874:SF137">
    <property type="entry name" value="TWO-COMPONENT RESPONSE REGULATOR ARR11"/>
    <property type="match status" value="1"/>
</dbReference>
<dbReference type="GO" id="GO:1990110">
    <property type="term" value="P:callus formation"/>
    <property type="evidence" value="ECO:0007669"/>
    <property type="project" value="UniProtKB-ARBA"/>
</dbReference>
<dbReference type="InterPro" id="IPR009057">
    <property type="entry name" value="Homeodomain-like_sf"/>
</dbReference>
<comment type="subunit">
    <text evidence="11">Binds the target DNA as a monomer.</text>
</comment>
<evidence type="ECO:0000256" key="11">
    <source>
        <dbReference type="ARBA" id="ARBA00061767"/>
    </source>
</evidence>
<dbReference type="FunFam" id="3.40.50.2300:FF:000132">
    <property type="entry name" value="Two-component response regulator"/>
    <property type="match status" value="1"/>
</dbReference>
<dbReference type="InterPro" id="IPR001005">
    <property type="entry name" value="SANT/Myb"/>
</dbReference>
<organism evidence="15 16">
    <name type="scientific">Liquidambar formosana</name>
    <name type="common">Formosan gum</name>
    <dbReference type="NCBI Taxonomy" id="63359"/>
    <lineage>
        <taxon>Eukaryota</taxon>
        <taxon>Viridiplantae</taxon>
        <taxon>Streptophyta</taxon>
        <taxon>Embryophyta</taxon>
        <taxon>Tracheophyta</taxon>
        <taxon>Spermatophyta</taxon>
        <taxon>Magnoliopsida</taxon>
        <taxon>eudicotyledons</taxon>
        <taxon>Gunneridae</taxon>
        <taxon>Pentapetalae</taxon>
        <taxon>Saxifragales</taxon>
        <taxon>Altingiaceae</taxon>
        <taxon>Liquidambar</taxon>
    </lineage>
</organism>
<evidence type="ECO:0000256" key="1">
    <source>
        <dbReference type="ARBA" id="ARBA00004123"/>
    </source>
</evidence>
<dbReference type="GO" id="GO:0003677">
    <property type="term" value="F:DNA binding"/>
    <property type="evidence" value="ECO:0007669"/>
    <property type="project" value="UniProtKB-KW"/>
</dbReference>
<dbReference type="Pfam" id="PF00072">
    <property type="entry name" value="Response_reg"/>
    <property type="match status" value="1"/>
</dbReference>
<keyword evidence="3 13" id="KW-0597">Phosphoprotein</keyword>
<dbReference type="EMBL" id="JBBPBK010000009">
    <property type="protein sequence ID" value="KAK9278030.1"/>
    <property type="molecule type" value="Genomic_DNA"/>
</dbReference>
<dbReference type="CDD" id="cd17584">
    <property type="entry name" value="REC_typeB_ARR-like"/>
    <property type="match status" value="1"/>
</dbReference>
<dbReference type="InterPro" id="IPR017053">
    <property type="entry name" value="Response_reg_B-typ_pln"/>
</dbReference>
<evidence type="ECO:0000256" key="7">
    <source>
        <dbReference type="ARBA" id="ARBA00023125"/>
    </source>
</evidence>
<evidence type="ECO:0000259" key="14">
    <source>
        <dbReference type="PROSITE" id="PS50110"/>
    </source>
</evidence>
<reference evidence="15 16" key="1">
    <citation type="journal article" date="2024" name="Plant J.">
        <title>Genome sequences and population genomics reveal climatic adaptation and genomic divergence between two closely related sweetgum species.</title>
        <authorList>
            <person name="Xu W.Q."/>
            <person name="Ren C.Q."/>
            <person name="Zhang X.Y."/>
            <person name="Comes H.P."/>
            <person name="Liu X.H."/>
            <person name="Li Y.G."/>
            <person name="Kettle C.J."/>
            <person name="Jalonen R."/>
            <person name="Gaisberger H."/>
            <person name="Ma Y.Z."/>
            <person name="Qiu Y.X."/>
        </authorList>
    </citation>
    <scope>NUCLEOTIDE SEQUENCE [LARGE SCALE GENOMIC DNA]</scope>
    <source>
        <strain evidence="15">Hangzhou</strain>
    </source>
</reference>
<dbReference type="SUPFAM" id="SSF52172">
    <property type="entry name" value="CheY-like"/>
    <property type="match status" value="1"/>
</dbReference>
<keyword evidence="7 12" id="KW-0238">DNA-binding</keyword>
<dbReference type="PROSITE" id="PS50110">
    <property type="entry name" value="RESPONSE_REGULATORY"/>
    <property type="match status" value="1"/>
</dbReference>
<gene>
    <name evidence="15" type="ORF">L1049_027587</name>
</gene>
<sequence length="608" mass="68767">MENGFPIPKTDKFPAGLRVLVVDDDPTWLKILEKMLRRCLYEVTTCGLARDALRMLRERKDGFDIVISDVNMPDMDGFKLLERVGLEMDLPVIMMSVDGETSRVMKGVQHGACDYLLKPIRMKELSNIWQHVIRKKIHEVKDTESHESMGNIQLMRNESDDFHDGLLPSGGNLGAVKKRKDMENGKHDEQGLVDPSASKKARVVWSVDLHQKFVDAVNQIGFDKVGPKKILDLMNVPWLTREHVASHLQKFRLYLSRLQKENEQKSSFGGLKQQDFSSGDLPGGFGFQNSISMDLKNAANRNFGYIRNEISIDNLEPKVHEGDMKGMVSFLPGTKPTSPLMGDFPPHHKARMSSQMDLTHSFKSLDQNFKHQPLESTLSTQKWNKVSMMQFKQPPNQEPKPYPLLEDDHSPLLFSGPKHHFQVDLQNSAPSTDLRTSLQVCNNSSSVKIRPLNTQCRSNDDRIEFPTGCTINSIPLATGSHIKNQEAFETASTVTLGVKNHMVAENCINNWEPVREKLTAGEQALPSSLEENSQSCLLQGDGCTEDIGYQNVELSDYYNPELIADLQAQYYDEFEFNCDKLFDSIENPLVDQGLFMAYPQAARVNFCD</sequence>
<evidence type="ECO:0000256" key="12">
    <source>
        <dbReference type="PIRNR" id="PIRNR036392"/>
    </source>
</evidence>
<dbReference type="GO" id="GO:0000160">
    <property type="term" value="P:phosphorelay signal transduction system"/>
    <property type="evidence" value="ECO:0007669"/>
    <property type="project" value="UniProtKB-KW"/>
</dbReference>
<dbReference type="FunFam" id="1.10.10.60:FF:000007">
    <property type="entry name" value="Two-component response regulator"/>
    <property type="match status" value="1"/>
</dbReference>
<keyword evidence="16" id="KW-1185">Reference proteome</keyword>
<proteinExistence type="inferred from homology"/>
<dbReference type="SUPFAM" id="SSF46689">
    <property type="entry name" value="Homeodomain-like"/>
    <property type="match status" value="1"/>
</dbReference>
<dbReference type="GO" id="GO:0009736">
    <property type="term" value="P:cytokinin-activated signaling pathway"/>
    <property type="evidence" value="ECO:0007669"/>
    <property type="project" value="UniProtKB-KW"/>
</dbReference>
<dbReference type="GO" id="GO:0005634">
    <property type="term" value="C:nucleus"/>
    <property type="evidence" value="ECO:0007669"/>
    <property type="project" value="UniProtKB-SubCell"/>
</dbReference>
<dbReference type="GO" id="GO:0010380">
    <property type="term" value="P:regulation of chlorophyll biosynthetic process"/>
    <property type="evidence" value="ECO:0007669"/>
    <property type="project" value="UniProtKB-ARBA"/>
</dbReference>
<dbReference type="Proteomes" id="UP001415857">
    <property type="component" value="Unassembled WGS sequence"/>
</dbReference>
<keyword evidence="5 12" id="KW-0902">Two-component regulatory system</keyword>
<evidence type="ECO:0000256" key="6">
    <source>
        <dbReference type="ARBA" id="ARBA00023015"/>
    </source>
</evidence>
<keyword evidence="10 12" id="KW-0539">Nucleus</keyword>
<dbReference type="InterPro" id="IPR011006">
    <property type="entry name" value="CheY-like_superfamily"/>
</dbReference>
<evidence type="ECO:0000256" key="8">
    <source>
        <dbReference type="ARBA" id="ARBA00023159"/>
    </source>
</evidence>
<evidence type="ECO:0000256" key="5">
    <source>
        <dbReference type="ARBA" id="ARBA00023012"/>
    </source>
</evidence>
<evidence type="ECO:0000256" key="4">
    <source>
        <dbReference type="ARBA" id="ARBA00022864"/>
    </source>
</evidence>
<feature type="modified residue" description="4-aspartylphosphate" evidence="13">
    <location>
        <position position="69"/>
    </location>
</feature>
<dbReference type="InterPro" id="IPR001789">
    <property type="entry name" value="Sig_transdc_resp-reg_receiver"/>
</dbReference>
<evidence type="ECO:0000256" key="3">
    <source>
        <dbReference type="ARBA" id="ARBA00022553"/>
    </source>
</evidence>
<evidence type="ECO:0000313" key="15">
    <source>
        <dbReference type="EMBL" id="KAK9278030.1"/>
    </source>
</evidence>
<name>A0AAP0RJE2_LIQFO</name>
<evidence type="ECO:0000256" key="13">
    <source>
        <dbReference type="PROSITE-ProRule" id="PRU00169"/>
    </source>
</evidence>
<dbReference type="InterPro" id="IPR006447">
    <property type="entry name" value="Myb_dom_plants"/>
</dbReference>
<accession>A0AAP0RJE2</accession>
<feature type="domain" description="Response regulatory" evidence="14">
    <location>
        <begin position="18"/>
        <end position="133"/>
    </location>
</feature>
<dbReference type="PIRSF" id="PIRSF036392">
    <property type="entry name" value="RR_ARR_type-B"/>
    <property type="match status" value="1"/>
</dbReference>
<evidence type="ECO:0000256" key="10">
    <source>
        <dbReference type="ARBA" id="ARBA00023242"/>
    </source>
</evidence>
<keyword evidence="9 12" id="KW-0804">Transcription</keyword>
<dbReference type="GO" id="GO:0080113">
    <property type="term" value="P:regulation of seed growth"/>
    <property type="evidence" value="ECO:0007669"/>
    <property type="project" value="UniProtKB-ARBA"/>
</dbReference>
<evidence type="ECO:0000256" key="2">
    <source>
        <dbReference type="ARBA" id="ARBA00006015"/>
    </source>
</evidence>
<dbReference type="GO" id="GO:0010082">
    <property type="term" value="P:regulation of root meristem growth"/>
    <property type="evidence" value="ECO:0007669"/>
    <property type="project" value="UniProtKB-ARBA"/>
</dbReference>
<dbReference type="SMART" id="SM00448">
    <property type="entry name" value="REC"/>
    <property type="match status" value="1"/>
</dbReference>
<dbReference type="GO" id="GO:0080022">
    <property type="term" value="P:primary root development"/>
    <property type="evidence" value="ECO:0007669"/>
    <property type="project" value="UniProtKB-ARBA"/>
</dbReference>
<dbReference type="GO" id="GO:0031537">
    <property type="term" value="P:regulation of anthocyanin metabolic process"/>
    <property type="evidence" value="ECO:0007669"/>
    <property type="project" value="UniProtKB-ARBA"/>
</dbReference>
<keyword evidence="4" id="KW-0932">Cytokinin signaling pathway</keyword>
<dbReference type="InterPro" id="IPR045279">
    <property type="entry name" value="ARR-like"/>
</dbReference>
<comment type="subcellular location">
    <subcellularLocation>
        <location evidence="1 12">Nucleus</location>
    </subcellularLocation>
</comment>
<dbReference type="AlphaFoldDB" id="A0AAP0RJE2"/>
<evidence type="ECO:0000313" key="16">
    <source>
        <dbReference type="Proteomes" id="UP001415857"/>
    </source>
</evidence>
<keyword evidence="6 12" id="KW-0805">Transcription regulation</keyword>
<protein>
    <recommendedName>
        <fullName evidence="12">Two-component response regulator</fullName>
    </recommendedName>
</protein>
<dbReference type="GO" id="GO:0009414">
    <property type="term" value="P:response to water deprivation"/>
    <property type="evidence" value="ECO:0007669"/>
    <property type="project" value="UniProtKB-ARBA"/>
</dbReference>
<keyword evidence="8 12" id="KW-0010">Activator</keyword>
<dbReference type="NCBIfam" id="TIGR01557">
    <property type="entry name" value="myb_SHAQKYF"/>
    <property type="match status" value="1"/>
</dbReference>
<comment type="similarity">
    <text evidence="2">Belongs to the ARR family. Type-B subfamily.</text>
</comment>